<proteinExistence type="predicted"/>
<gene>
    <name evidence="3" type="ORF">M0L20_05695</name>
</gene>
<evidence type="ECO:0000313" key="4">
    <source>
        <dbReference type="Proteomes" id="UP001202180"/>
    </source>
</evidence>
<keyword evidence="1" id="KW-0472">Membrane</keyword>
<evidence type="ECO:0000256" key="1">
    <source>
        <dbReference type="SAM" id="Phobius"/>
    </source>
</evidence>
<feature type="transmembrane region" description="Helical" evidence="1">
    <location>
        <begin position="87"/>
        <end position="106"/>
    </location>
</feature>
<keyword evidence="2" id="KW-0732">Signal</keyword>
<feature type="transmembrane region" description="Helical" evidence="1">
    <location>
        <begin position="118"/>
        <end position="143"/>
    </location>
</feature>
<reference evidence="3 4" key="1">
    <citation type="submission" date="2022-04" db="EMBL/GenBank/DDBJ databases">
        <title>Spirosoma sp. strain RP8 genome sequencing and assembly.</title>
        <authorList>
            <person name="Jung Y."/>
        </authorList>
    </citation>
    <scope>NUCLEOTIDE SEQUENCE [LARGE SCALE GENOMIC DNA]</scope>
    <source>
        <strain evidence="3 4">RP8</strain>
    </source>
</reference>
<organism evidence="3 4">
    <name type="scientific">Spirosoma liriopis</name>
    <dbReference type="NCBI Taxonomy" id="2937440"/>
    <lineage>
        <taxon>Bacteria</taxon>
        <taxon>Pseudomonadati</taxon>
        <taxon>Bacteroidota</taxon>
        <taxon>Cytophagia</taxon>
        <taxon>Cytophagales</taxon>
        <taxon>Cytophagaceae</taxon>
        <taxon>Spirosoma</taxon>
    </lineage>
</organism>
<protein>
    <recommendedName>
        <fullName evidence="5">Glycine zipper family protein</fullName>
    </recommendedName>
</protein>
<evidence type="ECO:0008006" key="5">
    <source>
        <dbReference type="Google" id="ProtNLM"/>
    </source>
</evidence>
<evidence type="ECO:0000313" key="3">
    <source>
        <dbReference type="EMBL" id="MCK8491336.1"/>
    </source>
</evidence>
<name>A0ABT0HGQ9_9BACT</name>
<feature type="chain" id="PRO_5046741269" description="Glycine zipper family protein" evidence="2">
    <location>
        <begin position="24"/>
        <end position="187"/>
    </location>
</feature>
<dbReference type="RefSeq" id="WP_248476055.1">
    <property type="nucleotide sequence ID" value="NZ_JALPRF010000001.1"/>
</dbReference>
<dbReference type="EMBL" id="JALPRF010000001">
    <property type="protein sequence ID" value="MCK8491336.1"/>
    <property type="molecule type" value="Genomic_DNA"/>
</dbReference>
<accession>A0ABT0HGQ9</accession>
<keyword evidence="1" id="KW-1133">Transmembrane helix</keyword>
<keyword evidence="4" id="KW-1185">Reference proteome</keyword>
<dbReference type="Proteomes" id="UP001202180">
    <property type="component" value="Unassembled WGS sequence"/>
</dbReference>
<keyword evidence="1" id="KW-0812">Transmembrane</keyword>
<comment type="caution">
    <text evidence="3">The sequence shown here is derived from an EMBL/GenBank/DDBJ whole genome shotgun (WGS) entry which is preliminary data.</text>
</comment>
<sequence length="187" mass="20816">MTLLRLRYLILITGLTLAFPAVAQKPAVKEYRVRVVTKEGIRLRGILDEVTDTHLRIAYTSSRYYQQDEWIPLTAIRKVVVRRTNKAAWRITGAIMGSAVAGLVANESLQRKRTGNPITYIVTLTMASVGGATTGLILSGVLVNLSRRVIRPLDSSNPAINLQRQLEPFSIHYQQNALNPLPGRVNK</sequence>
<feature type="signal peptide" evidence="2">
    <location>
        <begin position="1"/>
        <end position="23"/>
    </location>
</feature>
<evidence type="ECO:0000256" key="2">
    <source>
        <dbReference type="SAM" id="SignalP"/>
    </source>
</evidence>